<evidence type="ECO:0000313" key="9">
    <source>
        <dbReference type="Proteomes" id="UP000561077"/>
    </source>
</evidence>
<dbReference type="SUPFAM" id="SSF46689">
    <property type="entry name" value="Homeodomain-like"/>
    <property type="match status" value="1"/>
</dbReference>
<dbReference type="GO" id="GO:0003700">
    <property type="term" value="F:DNA-binding transcription factor activity"/>
    <property type="evidence" value="ECO:0007669"/>
    <property type="project" value="TreeGrafter"/>
</dbReference>
<protein>
    <submittedName>
        <fullName evidence="6">TetR family transcriptional regulator</fullName>
    </submittedName>
</protein>
<evidence type="ECO:0000313" key="8">
    <source>
        <dbReference type="Proteomes" id="UP000540490"/>
    </source>
</evidence>
<sequence>MNGIKQPSCVNGDTEQAPPDIRRRRGGRSARVHAAVIEATLSMMEAGETPRVEEVARRAGVQKTSIYRRWGTLESLVFEAVGARARMALPLPDTGSCHEDLKIYLAASIAFHRSDFGKLVTRLGVQIPEDARREFWRKRLEAASVLLSRGQSRGEVAPDLNVGLAIEMLIAPFYFRALVSGEEISPSLTEALLNIALPAFLRRPE</sequence>
<dbReference type="EMBL" id="JABEQO010000018">
    <property type="protein sequence ID" value="MBB2165675.1"/>
    <property type="molecule type" value="Genomic_DNA"/>
</dbReference>
<dbReference type="Gene3D" id="1.10.10.60">
    <property type="entry name" value="Homeodomain-like"/>
    <property type="match status" value="1"/>
</dbReference>
<keyword evidence="3" id="KW-0804">Transcription</keyword>
<dbReference type="Gene3D" id="1.10.357.10">
    <property type="entry name" value="Tetracycline Repressor, domain 2"/>
    <property type="match status" value="1"/>
</dbReference>
<evidence type="ECO:0000256" key="1">
    <source>
        <dbReference type="ARBA" id="ARBA00023015"/>
    </source>
</evidence>
<dbReference type="EMBL" id="JABEQN010000018">
    <property type="protein sequence ID" value="MBB2194741.1"/>
    <property type="molecule type" value="Genomic_DNA"/>
</dbReference>
<dbReference type="PANTHER" id="PTHR30055:SF148">
    <property type="entry name" value="TETR-FAMILY TRANSCRIPTIONAL REGULATOR"/>
    <property type="match status" value="1"/>
</dbReference>
<reference evidence="8 9" key="1">
    <citation type="submission" date="2020-04" db="EMBL/GenBank/DDBJ databases">
        <title>Description of novel Gluconacetobacter.</title>
        <authorList>
            <person name="Sombolestani A."/>
        </authorList>
    </citation>
    <scope>NUCLEOTIDE SEQUENCE [LARGE SCALE GENOMIC DNA]</scope>
    <source>
        <strain evidence="7 8">LMG 1728</strain>
        <strain evidence="6 9">LMG 1731</strain>
    </source>
</reference>
<accession>A0A7W4NWM8</accession>
<gene>
    <name evidence="7" type="ORF">HLH25_14080</name>
    <name evidence="6" type="ORF">HLH26_14255</name>
</gene>
<evidence type="ECO:0000313" key="6">
    <source>
        <dbReference type="EMBL" id="MBB2165675.1"/>
    </source>
</evidence>
<evidence type="ECO:0000259" key="5">
    <source>
        <dbReference type="Pfam" id="PF16859"/>
    </source>
</evidence>
<feature type="region of interest" description="Disordered" evidence="4">
    <location>
        <begin position="1"/>
        <end position="28"/>
    </location>
</feature>
<dbReference type="PANTHER" id="PTHR30055">
    <property type="entry name" value="HTH-TYPE TRANSCRIPTIONAL REGULATOR RUTR"/>
    <property type="match status" value="1"/>
</dbReference>
<dbReference type="Pfam" id="PF16859">
    <property type="entry name" value="TetR_C_11"/>
    <property type="match status" value="1"/>
</dbReference>
<comment type="caution">
    <text evidence="6">The sequence shown here is derived from an EMBL/GenBank/DDBJ whole genome shotgun (WGS) entry which is preliminary data.</text>
</comment>
<organism evidence="6 9">
    <name type="scientific">Gluconacetobacter dulcium</name>
    <dbReference type="NCBI Taxonomy" id="2729096"/>
    <lineage>
        <taxon>Bacteria</taxon>
        <taxon>Pseudomonadati</taxon>
        <taxon>Pseudomonadota</taxon>
        <taxon>Alphaproteobacteria</taxon>
        <taxon>Acetobacterales</taxon>
        <taxon>Acetobacteraceae</taxon>
        <taxon>Gluconacetobacter</taxon>
    </lineage>
</organism>
<dbReference type="Proteomes" id="UP000561077">
    <property type="component" value="Unassembled WGS sequence"/>
</dbReference>
<dbReference type="GO" id="GO:0000976">
    <property type="term" value="F:transcription cis-regulatory region binding"/>
    <property type="evidence" value="ECO:0007669"/>
    <property type="project" value="TreeGrafter"/>
</dbReference>
<evidence type="ECO:0000256" key="4">
    <source>
        <dbReference type="SAM" id="MobiDB-lite"/>
    </source>
</evidence>
<dbReference type="InterPro" id="IPR011075">
    <property type="entry name" value="TetR_C"/>
</dbReference>
<keyword evidence="1" id="KW-0805">Transcription regulation</keyword>
<feature type="domain" description="Tetracyclin repressor-like C-terminal" evidence="5">
    <location>
        <begin position="91"/>
        <end position="193"/>
    </location>
</feature>
<dbReference type="Proteomes" id="UP000540490">
    <property type="component" value="Unassembled WGS sequence"/>
</dbReference>
<keyword evidence="2" id="KW-0238">DNA-binding</keyword>
<dbReference type="AlphaFoldDB" id="A0A7W4NWM8"/>
<keyword evidence="8" id="KW-1185">Reference proteome</keyword>
<evidence type="ECO:0000313" key="7">
    <source>
        <dbReference type="EMBL" id="MBB2194741.1"/>
    </source>
</evidence>
<proteinExistence type="predicted"/>
<dbReference type="InterPro" id="IPR050109">
    <property type="entry name" value="HTH-type_TetR-like_transc_reg"/>
</dbReference>
<dbReference type="SUPFAM" id="SSF48498">
    <property type="entry name" value="Tetracyclin repressor-like, C-terminal domain"/>
    <property type="match status" value="1"/>
</dbReference>
<dbReference type="InterPro" id="IPR009057">
    <property type="entry name" value="Homeodomain-like_sf"/>
</dbReference>
<name>A0A7W4NWM8_9PROT</name>
<dbReference type="InterPro" id="IPR036271">
    <property type="entry name" value="Tet_transcr_reg_TetR-rel_C_sf"/>
</dbReference>
<evidence type="ECO:0000256" key="3">
    <source>
        <dbReference type="ARBA" id="ARBA00023163"/>
    </source>
</evidence>
<dbReference type="RefSeq" id="WP_182974665.1">
    <property type="nucleotide sequence ID" value="NZ_JABEQN010000018.1"/>
</dbReference>
<evidence type="ECO:0000256" key="2">
    <source>
        <dbReference type="ARBA" id="ARBA00023125"/>
    </source>
</evidence>